<keyword evidence="14" id="KW-1185">Reference proteome</keyword>
<keyword evidence="8 12" id="KW-0808">Transferase</keyword>
<gene>
    <name evidence="13" type="ORF">BJ085DRAFT_17949</name>
</gene>
<evidence type="ECO:0000256" key="11">
    <source>
        <dbReference type="ARBA" id="ARBA00047957"/>
    </source>
</evidence>
<dbReference type="PANTHER" id="PTHR21210">
    <property type="entry name" value="TRNA (URACIL-O(2)-)-METHYLTRANSFERASE-RELATED"/>
    <property type="match status" value="1"/>
</dbReference>
<dbReference type="AlphaFoldDB" id="A0A4Q0A0Q3"/>
<dbReference type="GO" id="GO:0141101">
    <property type="term" value="F:tRNA(Ser) (uridine(44)-2'-O-)-methyltransferase activity"/>
    <property type="evidence" value="ECO:0007669"/>
    <property type="project" value="UniProtKB-EC"/>
</dbReference>
<sequence>MTHKEASYWLSLLTKLNKWSISHLTGGYRKRTHYDVLLDHDTYREIRASLKAKYANHWVQAWPEKTDAQKFIPEDISIASWLLGIWQRYPSERSFPTKYVDLGCGNGFLVHLLTSEGIPGYGIDQSERKVWSLYGPTTHLEAQTLSPPTTHFASAEWLVGNHADELIPWIPIMAARSGIYHSKIILIPCCRYDLAGRKFTRTRPGQTRFQTYVDYVKDIMTQCGYEISTENLRIPSTKDIALVGMRRTFAPSK</sequence>
<dbReference type="Proteomes" id="UP000268162">
    <property type="component" value="Unassembled WGS sequence"/>
</dbReference>
<name>A0A4Q0A0Q3_9FUNG</name>
<evidence type="ECO:0000256" key="8">
    <source>
        <dbReference type="ARBA" id="ARBA00022679"/>
    </source>
</evidence>
<keyword evidence="6 12" id="KW-0963">Cytoplasm</keyword>
<evidence type="ECO:0000313" key="13">
    <source>
        <dbReference type="EMBL" id="RKP38852.1"/>
    </source>
</evidence>
<comment type="function">
    <text evidence="1">Probable adenosyl-L-methionine (AdoMet)-dependent tRNA (uracil-O(2)-)-methyltransferase.</text>
</comment>
<evidence type="ECO:0000256" key="10">
    <source>
        <dbReference type="ARBA" id="ARBA00022694"/>
    </source>
</evidence>
<comment type="subcellular location">
    <subcellularLocation>
        <location evidence="2 12">Cytoplasm</location>
    </subcellularLocation>
</comment>
<comment type="similarity">
    <text evidence="3 12">Belongs to the TRM44 family.</text>
</comment>
<keyword evidence="10 12" id="KW-0819">tRNA processing</keyword>
<proteinExistence type="inferred from homology"/>
<organism evidence="13 14">
    <name type="scientific">Dimargaris cristalligena</name>
    <dbReference type="NCBI Taxonomy" id="215637"/>
    <lineage>
        <taxon>Eukaryota</taxon>
        <taxon>Fungi</taxon>
        <taxon>Fungi incertae sedis</taxon>
        <taxon>Zoopagomycota</taxon>
        <taxon>Kickxellomycotina</taxon>
        <taxon>Dimargaritomycetes</taxon>
        <taxon>Dimargaritales</taxon>
        <taxon>Dimargaritaceae</taxon>
        <taxon>Dimargaris</taxon>
    </lineage>
</organism>
<keyword evidence="9 12" id="KW-0949">S-adenosyl-L-methionine</keyword>
<evidence type="ECO:0000256" key="9">
    <source>
        <dbReference type="ARBA" id="ARBA00022691"/>
    </source>
</evidence>
<evidence type="ECO:0000256" key="4">
    <source>
        <dbReference type="ARBA" id="ARBA00012795"/>
    </source>
</evidence>
<keyword evidence="7 12" id="KW-0489">Methyltransferase</keyword>
<evidence type="ECO:0000256" key="3">
    <source>
        <dbReference type="ARBA" id="ARBA00009056"/>
    </source>
</evidence>
<dbReference type="Pfam" id="PF07757">
    <property type="entry name" value="AdoMet_MTase"/>
    <property type="match status" value="1"/>
</dbReference>
<evidence type="ECO:0000256" key="7">
    <source>
        <dbReference type="ARBA" id="ARBA00022603"/>
    </source>
</evidence>
<dbReference type="InterPro" id="IPR029063">
    <property type="entry name" value="SAM-dependent_MTases_sf"/>
</dbReference>
<comment type="function">
    <text evidence="12">Adenosyl-L-methionine (AdoMet)-dependent tRNA (uracil-O(2)-)-methyltransferase.</text>
</comment>
<accession>A0A4Q0A0Q3</accession>
<dbReference type="EMBL" id="ML002322">
    <property type="protein sequence ID" value="RKP38852.1"/>
    <property type="molecule type" value="Genomic_DNA"/>
</dbReference>
<comment type="catalytic activity">
    <reaction evidence="11 12">
        <text>uridine(44) in tRNA(Ser) + S-adenosyl-L-methionine = 2'-O-methyluridine(44) in tRNA(Ser) + S-adenosyl-L-homocysteine + H(+)</text>
        <dbReference type="Rhea" id="RHEA:43100"/>
        <dbReference type="Rhea" id="RHEA-COMP:10339"/>
        <dbReference type="Rhea" id="RHEA-COMP:10340"/>
        <dbReference type="ChEBI" id="CHEBI:15378"/>
        <dbReference type="ChEBI" id="CHEBI:57856"/>
        <dbReference type="ChEBI" id="CHEBI:59789"/>
        <dbReference type="ChEBI" id="CHEBI:65315"/>
        <dbReference type="ChEBI" id="CHEBI:74478"/>
        <dbReference type="EC" id="2.1.1.211"/>
    </reaction>
</comment>
<evidence type="ECO:0000256" key="12">
    <source>
        <dbReference type="RuleBase" id="RU368004"/>
    </source>
</evidence>
<dbReference type="EC" id="2.1.1.211" evidence="4 12"/>
<evidence type="ECO:0000256" key="5">
    <source>
        <dbReference type="ARBA" id="ARBA00017788"/>
    </source>
</evidence>
<dbReference type="STRING" id="215637.A0A4Q0A0Q3"/>
<evidence type="ECO:0000256" key="6">
    <source>
        <dbReference type="ARBA" id="ARBA00022490"/>
    </source>
</evidence>
<evidence type="ECO:0000256" key="1">
    <source>
        <dbReference type="ARBA" id="ARBA00002778"/>
    </source>
</evidence>
<evidence type="ECO:0000313" key="14">
    <source>
        <dbReference type="Proteomes" id="UP000268162"/>
    </source>
</evidence>
<dbReference type="GO" id="GO:0005737">
    <property type="term" value="C:cytoplasm"/>
    <property type="evidence" value="ECO:0007669"/>
    <property type="project" value="UniProtKB-SubCell"/>
</dbReference>
<dbReference type="PANTHER" id="PTHR21210:SF0">
    <property type="entry name" value="TRNA (URACIL-O(2)-)-METHYLTRANSFERASE-RELATED"/>
    <property type="match status" value="1"/>
</dbReference>
<protein>
    <recommendedName>
        <fullName evidence="5 12">tRNA (uracil-O(2)-)-methyltransferase</fullName>
        <ecNumber evidence="4 12">2.1.1.211</ecNumber>
    </recommendedName>
</protein>
<evidence type="ECO:0000256" key="2">
    <source>
        <dbReference type="ARBA" id="ARBA00004496"/>
    </source>
</evidence>
<dbReference type="InterPro" id="IPR011671">
    <property type="entry name" value="tRNA_uracil_MeTrfase"/>
</dbReference>
<dbReference type="SUPFAM" id="SSF53335">
    <property type="entry name" value="S-adenosyl-L-methionine-dependent methyltransferases"/>
    <property type="match status" value="1"/>
</dbReference>
<reference evidence="14" key="1">
    <citation type="journal article" date="2018" name="Nat. Microbiol.">
        <title>Leveraging single-cell genomics to expand the fungal tree of life.</title>
        <authorList>
            <person name="Ahrendt S.R."/>
            <person name="Quandt C.A."/>
            <person name="Ciobanu D."/>
            <person name="Clum A."/>
            <person name="Salamov A."/>
            <person name="Andreopoulos B."/>
            <person name="Cheng J.F."/>
            <person name="Woyke T."/>
            <person name="Pelin A."/>
            <person name="Henrissat B."/>
            <person name="Reynolds N.K."/>
            <person name="Benny G.L."/>
            <person name="Smith M.E."/>
            <person name="James T.Y."/>
            <person name="Grigoriev I.V."/>
        </authorList>
    </citation>
    <scope>NUCLEOTIDE SEQUENCE [LARGE SCALE GENOMIC DNA]</scope>
    <source>
        <strain evidence="14">RSA 468</strain>
    </source>
</reference>
<dbReference type="GO" id="GO:0030488">
    <property type="term" value="P:tRNA methylation"/>
    <property type="evidence" value="ECO:0007669"/>
    <property type="project" value="UniProtKB-UniRule"/>
</dbReference>